<reference evidence="3" key="2">
    <citation type="submission" date="2023-06" db="EMBL/GenBank/DDBJ databases">
        <authorList>
            <person name="Ma L."/>
            <person name="Liu K.-W."/>
            <person name="Li Z."/>
            <person name="Hsiao Y.-Y."/>
            <person name="Qi Y."/>
            <person name="Fu T."/>
            <person name="Tang G."/>
            <person name="Zhang D."/>
            <person name="Sun W.-H."/>
            <person name="Liu D.-K."/>
            <person name="Li Y."/>
            <person name="Chen G.-Z."/>
            <person name="Liu X.-D."/>
            <person name="Liao X.-Y."/>
            <person name="Jiang Y.-T."/>
            <person name="Yu X."/>
            <person name="Hao Y."/>
            <person name="Huang J."/>
            <person name="Zhao X.-W."/>
            <person name="Ke S."/>
            <person name="Chen Y.-Y."/>
            <person name="Wu W.-L."/>
            <person name="Hsu J.-L."/>
            <person name="Lin Y.-F."/>
            <person name="Huang M.-D."/>
            <person name="Li C.-Y."/>
            <person name="Huang L."/>
            <person name="Wang Z.-W."/>
            <person name="Zhao X."/>
            <person name="Zhong W.-Y."/>
            <person name="Peng D.-H."/>
            <person name="Ahmad S."/>
            <person name="Lan S."/>
            <person name="Zhang J.-S."/>
            <person name="Tsai W.-C."/>
            <person name="Van De Peer Y."/>
            <person name="Liu Z.-J."/>
        </authorList>
    </citation>
    <scope>NUCLEOTIDE SEQUENCE</scope>
    <source>
        <strain evidence="3">CP</strain>
        <tissue evidence="3">Leaves</tissue>
    </source>
</reference>
<evidence type="ECO:0000313" key="3">
    <source>
        <dbReference type="EMBL" id="KAK1292776.1"/>
    </source>
</evidence>
<reference evidence="3" key="1">
    <citation type="journal article" date="2023" name="Nat. Commun.">
        <title>Diploid and tetraploid genomes of Acorus and the evolution of monocots.</title>
        <authorList>
            <person name="Ma L."/>
            <person name="Liu K.W."/>
            <person name="Li Z."/>
            <person name="Hsiao Y.Y."/>
            <person name="Qi Y."/>
            <person name="Fu T."/>
            <person name="Tang G.D."/>
            <person name="Zhang D."/>
            <person name="Sun W.H."/>
            <person name="Liu D.K."/>
            <person name="Li Y."/>
            <person name="Chen G.Z."/>
            <person name="Liu X.D."/>
            <person name="Liao X.Y."/>
            <person name="Jiang Y.T."/>
            <person name="Yu X."/>
            <person name="Hao Y."/>
            <person name="Huang J."/>
            <person name="Zhao X.W."/>
            <person name="Ke S."/>
            <person name="Chen Y.Y."/>
            <person name="Wu W.L."/>
            <person name="Hsu J.L."/>
            <person name="Lin Y.F."/>
            <person name="Huang M.D."/>
            <person name="Li C.Y."/>
            <person name="Huang L."/>
            <person name="Wang Z.W."/>
            <person name="Zhao X."/>
            <person name="Zhong W.Y."/>
            <person name="Peng D.H."/>
            <person name="Ahmad S."/>
            <person name="Lan S."/>
            <person name="Zhang J.S."/>
            <person name="Tsai W.C."/>
            <person name="Van de Peer Y."/>
            <person name="Liu Z.J."/>
        </authorList>
    </citation>
    <scope>NUCLEOTIDE SEQUENCE</scope>
    <source>
        <strain evidence="3">CP</strain>
    </source>
</reference>
<dbReference type="GO" id="GO:0031625">
    <property type="term" value="F:ubiquitin protein ligase binding"/>
    <property type="evidence" value="ECO:0007669"/>
    <property type="project" value="InterPro"/>
</dbReference>
<comment type="caution">
    <text evidence="3">The sequence shown here is derived from an EMBL/GenBank/DDBJ whole genome shotgun (WGS) entry which is preliminary data.</text>
</comment>
<name>A0AAV9CUC1_ACOCL</name>
<dbReference type="Proteomes" id="UP001180020">
    <property type="component" value="Unassembled WGS sequence"/>
</dbReference>
<dbReference type="Gene3D" id="1.20.1310.10">
    <property type="entry name" value="Cullin Repeats"/>
    <property type="match status" value="2"/>
</dbReference>
<dbReference type="EMBL" id="JAUJYO010000017">
    <property type="protein sequence ID" value="KAK1292776.1"/>
    <property type="molecule type" value="Genomic_DNA"/>
</dbReference>
<organism evidence="3 4">
    <name type="scientific">Acorus calamus</name>
    <name type="common">Sweet flag</name>
    <dbReference type="NCBI Taxonomy" id="4465"/>
    <lineage>
        <taxon>Eukaryota</taxon>
        <taxon>Viridiplantae</taxon>
        <taxon>Streptophyta</taxon>
        <taxon>Embryophyta</taxon>
        <taxon>Tracheophyta</taxon>
        <taxon>Spermatophyta</taxon>
        <taxon>Magnoliopsida</taxon>
        <taxon>Liliopsida</taxon>
        <taxon>Acoraceae</taxon>
        <taxon>Acorus</taxon>
    </lineage>
</organism>
<feature type="domain" description="Cullin N-terminal" evidence="2">
    <location>
        <begin position="12"/>
        <end position="260"/>
    </location>
</feature>
<dbReference type="GO" id="GO:0006511">
    <property type="term" value="P:ubiquitin-dependent protein catabolic process"/>
    <property type="evidence" value="ECO:0007669"/>
    <property type="project" value="InterPro"/>
</dbReference>
<dbReference type="Pfam" id="PF00888">
    <property type="entry name" value="Cullin"/>
    <property type="match status" value="1"/>
</dbReference>
<accession>A0AAV9CUC1</accession>
<dbReference type="InterPro" id="IPR016159">
    <property type="entry name" value="Cullin_repeat-like_dom_sf"/>
</dbReference>
<dbReference type="SUPFAM" id="SSF74788">
    <property type="entry name" value="Cullin repeat-like"/>
    <property type="match status" value="1"/>
</dbReference>
<comment type="similarity">
    <text evidence="1">Belongs to the cullin family.</text>
</comment>
<sequence>MEIDHIDWEEGWAIMEEAIMKLTNLLEGFPETQFTSADYMRFYQTAYQMCIQKPPHDYSALLYERFRTSIEDYVADKVLPSLREKQGEGLLRDFARRWTNHRELVRRLSRFLAYLDRYFVEKRKLPKLVDAGTVIFEELIARERGGEKIDRTLVKTVVNIYLSIDDNLKHYEHDFEAPMLENTSSYYSLKAANWLRNYTHEEYRAKVIADLCDLFQQAEACLNEEKERAACYMHSTSASKLEERVHHELYKAPETILEKKKCENDT</sequence>
<dbReference type="InterPro" id="IPR045093">
    <property type="entry name" value="Cullin"/>
</dbReference>
<gene>
    <name evidence="3" type="primary">CUL1</name>
    <name evidence="3" type="ORF">QJS10_CPB17g01388</name>
</gene>
<dbReference type="PANTHER" id="PTHR11932">
    <property type="entry name" value="CULLIN"/>
    <property type="match status" value="1"/>
</dbReference>
<evidence type="ECO:0000313" key="4">
    <source>
        <dbReference type="Proteomes" id="UP001180020"/>
    </source>
</evidence>
<dbReference type="InterPro" id="IPR001373">
    <property type="entry name" value="Cullin_N"/>
</dbReference>
<dbReference type="AlphaFoldDB" id="A0AAV9CUC1"/>
<evidence type="ECO:0000259" key="2">
    <source>
        <dbReference type="Pfam" id="PF00888"/>
    </source>
</evidence>
<keyword evidence="4" id="KW-1185">Reference proteome</keyword>
<proteinExistence type="inferred from homology"/>
<protein>
    <submittedName>
        <fullName evidence="3">Cullin-1</fullName>
    </submittedName>
</protein>
<evidence type="ECO:0000256" key="1">
    <source>
        <dbReference type="ARBA" id="ARBA00006019"/>
    </source>
</evidence>